<comment type="caution">
    <text evidence="3">The sequence shown here is derived from an EMBL/GenBank/DDBJ whole genome shotgun (WGS) entry which is preliminary data.</text>
</comment>
<dbReference type="InterPro" id="IPR050879">
    <property type="entry name" value="Acyltransferase_3"/>
</dbReference>
<dbReference type="GO" id="GO:0016747">
    <property type="term" value="F:acyltransferase activity, transferring groups other than amino-acyl groups"/>
    <property type="evidence" value="ECO:0007669"/>
    <property type="project" value="InterPro"/>
</dbReference>
<protein>
    <submittedName>
        <fullName evidence="3">Acyltransferase</fullName>
    </submittedName>
</protein>
<feature type="transmembrane region" description="Helical" evidence="1">
    <location>
        <begin position="35"/>
        <end position="56"/>
    </location>
</feature>
<feature type="transmembrane region" description="Helical" evidence="1">
    <location>
        <begin position="77"/>
        <end position="98"/>
    </location>
</feature>
<reference evidence="3" key="1">
    <citation type="submission" date="2020-10" db="EMBL/GenBank/DDBJ databases">
        <title>Mucilaginibacter mali sp. nov., isolated from rhizosphere soil of apple orchard.</title>
        <authorList>
            <person name="Lee J.-S."/>
            <person name="Kim H.S."/>
            <person name="Kim J.-S."/>
        </authorList>
    </citation>
    <scope>NUCLEOTIDE SEQUENCE</scope>
    <source>
        <strain evidence="3">KCTC 22746</strain>
    </source>
</reference>
<accession>A0A929PUX1</accession>
<dbReference type="PANTHER" id="PTHR23028">
    <property type="entry name" value="ACETYLTRANSFERASE"/>
    <property type="match status" value="1"/>
</dbReference>
<evidence type="ECO:0000313" key="4">
    <source>
        <dbReference type="Proteomes" id="UP000622475"/>
    </source>
</evidence>
<dbReference type="InterPro" id="IPR002656">
    <property type="entry name" value="Acyl_transf_3_dom"/>
</dbReference>
<feature type="domain" description="Acyltransferase 3" evidence="2">
    <location>
        <begin position="10"/>
        <end position="338"/>
    </location>
</feature>
<dbReference type="PANTHER" id="PTHR23028:SF53">
    <property type="entry name" value="ACYL_TRANSF_3 DOMAIN-CONTAINING PROTEIN"/>
    <property type="match status" value="1"/>
</dbReference>
<dbReference type="Proteomes" id="UP000622475">
    <property type="component" value="Unassembled WGS sequence"/>
</dbReference>
<dbReference type="GO" id="GO:0000271">
    <property type="term" value="P:polysaccharide biosynthetic process"/>
    <property type="evidence" value="ECO:0007669"/>
    <property type="project" value="TreeGrafter"/>
</dbReference>
<evidence type="ECO:0000259" key="2">
    <source>
        <dbReference type="Pfam" id="PF01757"/>
    </source>
</evidence>
<keyword evidence="4" id="KW-1185">Reference proteome</keyword>
<organism evidence="3 4">
    <name type="scientific">Mucilaginibacter myungsuensis</name>
    <dbReference type="NCBI Taxonomy" id="649104"/>
    <lineage>
        <taxon>Bacteria</taxon>
        <taxon>Pseudomonadati</taxon>
        <taxon>Bacteroidota</taxon>
        <taxon>Sphingobacteriia</taxon>
        <taxon>Sphingobacteriales</taxon>
        <taxon>Sphingobacteriaceae</taxon>
        <taxon>Mucilaginibacter</taxon>
    </lineage>
</organism>
<name>A0A929PUX1_9SPHI</name>
<feature type="transmembrane region" description="Helical" evidence="1">
    <location>
        <begin position="163"/>
        <end position="180"/>
    </location>
</feature>
<keyword evidence="1" id="KW-0812">Transmembrane</keyword>
<feature type="transmembrane region" description="Helical" evidence="1">
    <location>
        <begin position="252"/>
        <end position="269"/>
    </location>
</feature>
<feature type="transmembrane region" description="Helical" evidence="1">
    <location>
        <begin position="221"/>
        <end position="240"/>
    </location>
</feature>
<dbReference type="Pfam" id="PF01757">
    <property type="entry name" value="Acyl_transf_3"/>
    <property type="match status" value="1"/>
</dbReference>
<proteinExistence type="predicted"/>
<dbReference type="RefSeq" id="WP_194109600.1">
    <property type="nucleotide sequence ID" value="NZ_JADFFL010000001.1"/>
</dbReference>
<dbReference type="GO" id="GO:0016020">
    <property type="term" value="C:membrane"/>
    <property type="evidence" value="ECO:0007669"/>
    <property type="project" value="TreeGrafter"/>
</dbReference>
<keyword evidence="1" id="KW-0472">Membrane</keyword>
<evidence type="ECO:0000256" key="1">
    <source>
        <dbReference type="SAM" id="Phobius"/>
    </source>
</evidence>
<dbReference type="AlphaFoldDB" id="A0A929PUX1"/>
<sequence length="366" mass="41945">MNKDHNRSFGLDLARAFAICLVLLSHFGHNSFDAFGFWGVELFFALSGFLIGQILWRNFSATNTWDLKQIFNFWSRRWWRTVPNYFLFFLIMLLLAYLQDVQLPGIGRISQFLWFGQNLVESHFDFYPVAWSLCIEEWFYLLFPLFLFVLFKTGLTAKNTFTITLLLFFAGSITIRYLLINSDHGTSLRTITFARLDAIASGVAVAYVLQMVTINKLTRAVLFITGSLIVCIPAVLIFLMHTPVEVIEQNPIFLLTVPVGFAITLPFLSTLNALPQSLKSINITVNKLSLWSYSIYLSHMPIMWLAYSMMADMRQSMVGNLLSKLSALTLTIMASALVFRFFEVPFTKKRPSEYKPIPRGPIRVKA</sequence>
<keyword evidence="3" id="KW-0808">Transferase</keyword>
<keyword evidence="1" id="KW-1133">Transmembrane helix</keyword>
<keyword evidence="3" id="KW-0012">Acyltransferase</keyword>
<feature type="transmembrane region" description="Helical" evidence="1">
    <location>
        <begin position="321"/>
        <end position="342"/>
    </location>
</feature>
<gene>
    <name evidence="3" type="ORF">IRJ16_00725</name>
</gene>
<feature type="transmembrane region" description="Helical" evidence="1">
    <location>
        <begin position="129"/>
        <end position="151"/>
    </location>
</feature>
<feature type="transmembrane region" description="Helical" evidence="1">
    <location>
        <begin position="290"/>
        <end position="309"/>
    </location>
</feature>
<dbReference type="EMBL" id="JADFFL010000001">
    <property type="protein sequence ID" value="MBE9660396.1"/>
    <property type="molecule type" value="Genomic_DNA"/>
</dbReference>
<feature type="transmembrane region" description="Helical" evidence="1">
    <location>
        <begin position="192"/>
        <end position="209"/>
    </location>
</feature>
<feature type="transmembrane region" description="Helical" evidence="1">
    <location>
        <begin position="12"/>
        <end position="29"/>
    </location>
</feature>
<evidence type="ECO:0000313" key="3">
    <source>
        <dbReference type="EMBL" id="MBE9660396.1"/>
    </source>
</evidence>